<accession>G0U4C5</accession>
<dbReference type="VEuPathDB" id="TriTrypDB:TvY486_1013320"/>
<name>G0U4C5_TRYVY</name>
<protein>
    <submittedName>
        <fullName evidence="1">Uncharacterized protein</fullName>
    </submittedName>
</protein>
<proteinExistence type="predicted"/>
<dbReference type="AlphaFoldDB" id="G0U4C5"/>
<sequence>MLVPWHYWLNGRSFTLVLLFLIHSYIVYECAIEGHRANEALRQQLSGGKFLLNSTPLTVGPSYSLRFHFPWPAYADVSDQRGNDTTFHVSPADALVLIFPISSRFDRTEILEKFVTARRWQWVVPLSVFEGYDVKSFYSLEARRLPLPNSGTGTESNRLPPVLAHIRNITHVVGILEGSGTIRSVPVIRGGGVGCFLIDVDPALVRLSSGTALINELSTGHNDGILQKLGLYFTLLYNVEWAIFVFPCNKSNVYTKKPLRQPSSSGDPDLWWLCLAEDALVEINPAAHRVAVTF</sequence>
<dbReference type="OMA" id="RWQWVVP"/>
<dbReference type="EMBL" id="HE573026">
    <property type="protein sequence ID" value="CCC52289.1"/>
    <property type="molecule type" value="Genomic_DNA"/>
</dbReference>
<organism evidence="1">
    <name type="scientific">Trypanosoma vivax (strain Y486)</name>
    <dbReference type="NCBI Taxonomy" id="1055687"/>
    <lineage>
        <taxon>Eukaryota</taxon>
        <taxon>Discoba</taxon>
        <taxon>Euglenozoa</taxon>
        <taxon>Kinetoplastea</taxon>
        <taxon>Metakinetoplastina</taxon>
        <taxon>Trypanosomatida</taxon>
        <taxon>Trypanosomatidae</taxon>
        <taxon>Trypanosoma</taxon>
        <taxon>Duttonella</taxon>
    </lineage>
</organism>
<gene>
    <name evidence="1" type="ORF">TVY486_1013320</name>
</gene>
<reference evidence="1" key="1">
    <citation type="journal article" date="2012" name="Proc. Natl. Acad. Sci. U.S.A.">
        <title>Antigenic diversity is generated by distinct evolutionary mechanisms in African trypanosome species.</title>
        <authorList>
            <person name="Jackson A.P."/>
            <person name="Berry A."/>
            <person name="Aslett M."/>
            <person name="Allison H.C."/>
            <person name="Burton P."/>
            <person name="Vavrova-Anderson J."/>
            <person name="Brown R."/>
            <person name="Browne H."/>
            <person name="Corton N."/>
            <person name="Hauser H."/>
            <person name="Gamble J."/>
            <person name="Gilderthorp R."/>
            <person name="Marcello L."/>
            <person name="McQuillan J."/>
            <person name="Otto T.D."/>
            <person name="Quail M.A."/>
            <person name="Sanders M.J."/>
            <person name="van Tonder A."/>
            <person name="Ginger M.L."/>
            <person name="Field M.C."/>
            <person name="Barry J.D."/>
            <person name="Hertz-Fowler C."/>
            <person name="Berriman M."/>
        </authorList>
    </citation>
    <scope>NUCLEOTIDE SEQUENCE</scope>
    <source>
        <strain evidence="1">Y486</strain>
    </source>
</reference>
<evidence type="ECO:0000313" key="1">
    <source>
        <dbReference type="EMBL" id="CCC52289.1"/>
    </source>
</evidence>